<dbReference type="SUPFAM" id="SSF52540">
    <property type="entry name" value="P-loop containing nucleoside triphosphate hydrolases"/>
    <property type="match status" value="1"/>
</dbReference>
<dbReference type="SUPFAM" id="SSF160246">
    <property type="entry name" value="EspE N-terminal domain-like"/>
    <property type="match status" value="1"/>
</dbReference>
<dbReference type="InterPro" id="IPR027417">
    <property type="entry name" value="P-loop_NTPase"/>
</dbReference>
<reference evidence="5 6" key="1">
    <citation type="submission" date="2023-03" db="EMBL/GenBank/DDBJ databases">
        <title>Novel Species.</title>
        <authorList>
            <person name="Ma S."/>
        </authorList>
    </citation>
    <scope>NUCLEOTIDE SEQUENCE [LARGE SCALE GENOMIC DNA]</scope>
    <source>
        <strain evidence="5 6">LIND6LT2</strain>
    </source>
</reference>
<dbReference type="InterPro" id="IPR037257">
    <property type="entry name" value="T2SS_E_N_sf"/>
</dbReference>
<dbReference type="Proteomes" id="UP001486565">
    <property type="component" value="Chromosome"/>
</dbReference>
<dbReference type="EMBL" id="CP121687">
    <property type="protein sequence ID" value="WZL70445.1"/>
    <property type="molecule type" value="Genomic_DNA"/>
</dbReference>
<dbReference type="InterPro" id="IPR003593">
    <property type="entry name" value="AAA+_ATPase"/>
</dbReference>
<organism evidence="5 6">
    <name type="scientific">Defluviitalea saccharophila</name>
    <dbReference type="NCBI Taxonomy" id="879970"/>
    <lineage>
        <taxon>Bacteria</taxon>
        <taxon>Bacillati</taxon>
        <taxon>Bacillota</taxon>
        <taxon>Clostridia</taxon>
        <taxon>Lachnospirales</taxon>
        <taxon>Defluviitaleaceae</taxon>
        <taxon>Defluviitalea</taxon>
    </lineage>
</organism>
<keyword evidence="6" id="KW-1185">Reference proteome</keyword>
<dbReference type="PROSITE" id="PS00662">
    <property type="entry name" value="T2SP_E"/>
    <property type="match status" value="1"/>
</dbReference>
<dbReference type="PANTHER" id="PTHR30258">
    <property type="entry name" value="TYPE II SECRETION SYSTEM PROTEIN GSPE-RELATED"/>
    <property type="match status" value="1"/>
</dbReference>
<keyword evidence="2" id="KW-0547">Nucleotide-binding</keyword>
<keyword evidence="3" id="KW-0067">ATP-binding</keyword>
<evidence type="ECO:0000259" key="4">
    <source>
        <dbReference type="PROSITE" id="PS00662"/>
    </source>
</evidence>
<dbReference type="Gene3D" id="3.30.450.90">
    <property type="match status" value="1"/>
</dbReference>
<evidence type="ECO:0000256" key="3">
    <source>
        <dbReference type="ARBA" id="ARBA00022840"/>
    </source>
</evidence>
<dbReference type="Gene3D" id="3.30.300.160">
    <property type="entry name" value="Type II secretion system, protein E, N-terminal domain"/>
    <property type="match status" value="1"/>
</dbReference>
<dbReference type="PANTHER" id="PTHR30258:SF1">
    <property type="entry name" value="PROTEIN TRANSPORT PROTEIN HOFB HOMOLOG"/>
    <property type="match status" value="1"/>
</dbReference>
<comment type="similarity">
    <text evidence="1">Belongs to the GSP E family.</text>
</comment>
<gene>
    <name evidence="5" type="ORF">QBE51_02610</name>
</gene>
<name>A0ABZ2Y5G1_9FIRM</name>
<sequence length="564" mass="62540">MKKAEKKKLGDLLVQADMITKDQLKEALQEQVKTGKKLGEILVEKGWVTEQNIIEVLEFQLGIPQVDLSKYVIDAKAAGMINENLAKRHLLIPIKIENNHLVVAMSDPLNVFALDDVQITTKMEVIPVIASHSDVKSAIDRMYGASKVASIAAEFQKQMQEKMKKQATYDNDSQSEEEVLNSPAVQLVNNIIEQAIRRNASDIHIEPFETYVRVRLRIDGQLQELLKTDLTTLNAMVTRIKILGKMNIAEKRIPQDGRIGVTLDNNQLDLRVNVLPTIYGEKVVIRLIYRTGMQLRKEQLGFYPEDLDKFTSLLKNPHGIILVTGPTGSGKSTTLAAALRELNRPNVNIITVEDPVENMIDGINQVHVNVKAGLTFANALRAILRQDPDIVMIGEMRDSETCSIAVRAAITGHLVLSTLHTNDAPSSVTRMIDMGIEPFMVATAVQGIIAQRLVRKICSNCSTPVSLTEEEAEILKVPIETVVYKGKGCQVCNNTGYKGRMAVHEVMTLNAGLRELIAKGANADEIKEAAIQNGMNTLWTNTRRNVLDGKTTVEELLRVAYGQD</sequence>
<evidence type="ECO:0000256" key="1">
    <source>
        <dbReference type="ARBA" id="ARBA00006611"/>
    </source>
</evidence>
<feature type="domain" description="Bacterial type II secretion system protein E" evidence="4">
    <location>
        <begin position="384"/>
        <end position="398"/>
    </location>
</feature>
<accession>A0ABZ2Y5G1</accession>
<proteinExistence type="inferred from homology"/>
<dbReference type="InterPro" id="IPR007831">
    <property type="entry name" value="T2SS_GspE_N"/>
</dbReference>
<protein>
    <submittedName>
        <fullName evidence="5">ATPase, T2SS/T4P/T4SS family</fullName>
    </submittedName>
</protein>
<evidence type="ECO:0000256" key="2">
    <source>
        <dbReference type="ARBA" id="ARBA00022741"/>
    </source>
</evidence>
<evidence type="ECO:0000313" key="5">
    <source>
        <dbReference type="EMBL" id="WZL70445.1"/>
    </source>
</evidence>
<dbReference type="Pfam" id="PF00437">
    <property type="entry name" value="T2SSE"/>
    <property type="match status" value="1"/>
</dbReference>
<dbReference type="InterPro" id="IPR001482">
    <property type="entry name" value="T2SS/T4SS_dom"/>
</dbReference>
<evidence type="ECO:0000313" key="6">
    <source>
        <dbReference type="Proteomes" id="UP001486565"/>
    </source>
</evidence>
<dbReference type="CDD" id="cd01129">
    <property type="entry name" value="PulE-GspE-like"/>
    <property type="match status" value="1"/>
</dbReference>
<dbReference type="RefSeq" id="WP_341877408.1">
    <property type="nucleotide sequence ID" value="NZ_CP121687.1"/>
</dbReference>
<dbReference type="Pfam" id="PF05157">
    <property type="entry name" value="MshEN"/>
    <property type="match status" value="1"/>
</dbReference>
<dbReference type="Gene3D" id="3.40.50.300">
    <property type="entry name" value="P-loop containing nucleotide triphosphate hydrolases"/>
    <property type="match status" value="1"/>
</dbReference>
<dbReference type="SMART" id="SM00382">
    <property type="entry name" value="AAA"/>
    <property type="match status" value="1"/>
</dbReference>